<organism evidence="2">
    <name type="scientific">uncultured Poseidoniia archaeon</name>
    <dbReference type="NCBI Taxonomy" id="1697135"/>
    <lineage>
        <taxon>Archaea</taxon>
        <taxon>Methanobacteriati</taxon>
        <taxon>Thermoplasmatota</taxon>
        <taxon>Candidatus Poseidoniia</taxon>
        <taxon>environmental samples</taxon>
    </lineage>
</organism>
<dbReference type="SUPFAM" id="SSF52833">
    <property type="entry name" value="Thioredoxin-like"/>
    <property type="match status" value="1"/>
</dbReference>
<dbReference type="AlphaFoldDB" id="A0A1B1TCM2"/>
<dbReference type="InterPro" id="IPR036249">
    <property type="entry name" value="Thioredoxin-like_sf"/>
</dbReference>
<evidence type="ECO:0008006" key="3">
    <source>
        <dbReference type="Google" id="ProtNLM"/>
    </source>
</evidence>
<name>A0A1B1TCM2_9ARCH</name>
<evidence type="ECO:0000313" key="2">
    <source>
        <dbReference type="EMBL" id="ANV80015.1"/>
    </source>
</evidence>
<reference evidence="2" key="2">
    <citation type="journal article" date="2015" name="ISME J.">
        <title>A new class of marine Euryarchaeota group II from the Mediterranean deep chlorophyll maximum.</title>
        <authorList>
            <person name="Martin-Cuadrado A.B."/>
            <person name="Garcia-Heredia I."/>
            <person name="Molto A.G."/>
            <person name="Lopez-Ubeda R."/>
            <person name="Kimes N."/>
            <person name="Lopez-Garcia P."/>
            <person name="Moreira D."/>
            <person name="Rodriguez-Valera F."/>
        </authorList>
    </citation>
    <scope>NUCLEOTIDE SEQUENCE</scope>
</reference>
<sequence length="290" mass="31967">MTSSNIVADDESDNWYAEGGNSVLMEQFTATWCDVCAQIDPWISNFADERGSRLVRIALHDPVADPLGSSISSERLSIHSNSMDLAPSFWFDSNNEIKGTVDPVDLDRALLNSEGVRESDTIISISGAENFDSNSMDLRVNLFNVDNSSNSQVSIFLLADIIIDKSQATNGITTHEDVAVGYLNMEIDTNFSTDDITSETNFNSRFTNFSMTRNVNSFQINLDFPLGNEDIEDISIVVAHEKIVDGQRSTLGAVSLDLDNSQNSNGINVVFPLIVICIISTVILFKDRFL</sequence>
<keyword evidence="1" id="KW-0812">Transmembrane</keyword>
<reference evidence="2" key="1">
    <citation type="submission" date="2014-11" db="EMBL/GenBank/DDBJ databases">
        <authorList>
            <person name="Zhu J."/>
            <person name="Qi W."/>
            <person name="Song R."/>
        </authorList>
    </citation>
    <scope>NUCLEOTIDE SEQUENCE</scope>
</reference>
<keyword evidence="1" id="KW-0472">Membrane</keyword>
<accession>A0A1B1TCM2</accession>
<evidence type="ECO:0000256" key="1">
    <source>
        <dbReference type="SAM" id="Phobius"/>
    </source>
</evidence>
<dbReference type="EMBL" id="KP211864">
    <property type="protein sequence ID" value="ANV80015.1"/>
    <property type="molecule type" value="Genomic_DNA"/>
</dbReference>
<feature type="transmembrane region" description="Helical" evidence="1">
    <location>
        <begin position="266"/>
        <end position="285"/>
    </location>
</feature>
<protein>
    <recommendedName>
        <fullName evidence="3">Thioredoxin domain-containing protein</fullName>
    </recommendedName>
</protein>
<proteinExistence type="predicted"/>
<keyword evidence="1" id="KW-1133">Transmembrane helix</keyword>